<evidence type="ECO:0000313" key="2">
    <source>
        <dbReference type="EMBL" id="QEK14752.1"/>
    </source>
</evidence>
<dbReference type="RefSeq" id="WP_148882761.1">
    <property type="nucleotide sequence ID" value="NZ_CP041932.1"/>
</dbReference>
<keyword evidence="1" id="KW-0472">Membrane</keyword>
<sequence length="66" mass="7621">MTPEEAMLSLGGTFFVFFIGLMSKIRANEAILNDILDRTSKIEKKLFDHEERLSRLEGKFNGVMRK</sequence>
<keyword evidence="1" id="KW-1133">Transmembrane helix</keyword>
<evidence type="ECO:0000313" key="3">
    <source>
        <dbReference type="Proteomes" id="UP000322631"/>
    </source>
</evidence>
<dbReference type="EMBL" id="CP041932">
    <property type="protein sequence ID" value="QEK14752.1"/>
    <property type="molecule type" value="Genomic_DNA"/>
</dbReference>
<organism evidence="2 3">
    <name type="scientific">Thermococcus aciditolerans</name>
    <dbReference type="NCBI Taxonomy" id="2598455"/>
    <lineage>
        <taxon>Archaea</taxon>
        <taxon>Methanobacteriati</taxon>
        <taxon>Methanobacteriota</taxon>
        <taxon>Thermococci</taxon>
        <taxon>Thermococcales</taxon>
        <taxon>Thermococcaceae</taxon>
        <taxon>Thermococcus</taxon>
    </lineage>
</organism>
<dbReference type="AlphaFoldDB" id="A0A5C0SL49"/>
<name>A0A5C0SL49_9EURY</name>
<accession>A0A5C0SL49</accession>
<feature type="transmembrane region" description="Helical" evidence="1">
    <location>
        <begin position="6"/>
        <end position="23"/>
    </location>
</feature>
<dbReference type="Proteomes" id="UP000322631">
    <property type="component" value="Chromosome"/>
</dbReference>
<keyword evidence="1" id="KW-0812">Transmembrane</keyword>
<dbReference type="GeneID" id="41609427"/>
<evidence type="ECO:0000256" key="1">
    <source>
        <dbReference type="SAM" id="Phobius"/>
    </source>
</evidence>
<reference evidence="2 3" key="1">
    <citation type="submission" date="2019-07" db="EMBL/GenBank/DDBJ databases">
        <title>Complete genome of Thermococcus acidophilus.</title>
        <authorList>
            <person name="Li X."/>
        </authorList>
    </citation>
    <scope>NUCLEOTIDE SEQUENCE [LARGE SCALE GENOMIC DNA]</scope>
    <source>
        <strain evidence="2 3">SY113</strain>
    </source>
</reference>
<proteinExistence type="predicted"/>
<dbReference type="KEGG" id="them:FPV09_06190"/>
<keyword evidence="3" id="KW-1185">Reference proteome</keyword>
<gene>
    <name evidence="2" type="ORF">FPV09_06190</name>
</gene>
<protein>
    <submittedName>
        <fullName evidence="2">Uncharacterized protein</fullName>
    </submittedName>
</protein>